<reference evidence="1 2" key="1">
    <citation type="submission" date="2018-04" db="EMBL/GenBank/DDBJ databases">
        <title>Active sludge and wastewater microbial communities from Klosterneuburg, Austria.</title>
        <authorList>
            <person name="Wagner M."/>
        </authorList>
    </citation>
    <scope>NUCLEOTIDE SEQUENCE [LARGE SCALE GENOMIC DNA]</scope>
    <source>
        <strain evidence="1 2">Nm49</strain>
    </source>
</reference>
<sequence>MKTEPKEWLILGVTQDNQRFRPSDWAERLCGALACYRNGRWVYSKHVHPVIRQSGICVLVEGELKGTNPDGYKFIMGFAYDNRLKVIPEKEVIHRDTFAAEMEFISFMKKLRLILLMQQRKVKFPFKH</sequence>
<name>A0A2T5I0V8_9PROT</name>
<gene>
    <name evidence="1" type="ORF">C8R26_10892</name>
</gene>
<dbReference type="EMBL" id="QAOI01000008">
    <property type="protein sequence ID" value="PTQ77446.1"/>
    <property type="molecule type" value="Genomic_DNA"/>
</dbReference>
<accession>A0A2T5I0V8</accession>
<dbReference type="Pfam" id="PF12112">
    <property type="entry name" value="DUF3579"/>
    <property type="match status" value="1"/>
</dbReference>
<evidence type="ECO:0000313" key="1">
    <source>
        <dbReference type="EMBL" id="PTQ77446.1"/>
    </source>
</evidence>
<dbReference type="Gene3D" id="3.30.70.2340">
    <property type="entry name" value="Uncharacterised protein PF12112 family, DUF3579"/>
    <property type="match status" value="1"/>
</dbReference>
<proteinExistence type="predicted"/>
<dbReference type="AlphaFoldDB" id="A0A2T5I0V8"/>
<dbReference type="Proteomes" id="UP000244128">
    <property type="component" value="Unassembled WGS sequence"/>
</dbReference>
<comment type="caution">
    <text evidence="1">The sequence shown here is derived from an EMBL/GenBank/DDBJ whole genome shotgun (WGS) entry which is preliminary data.</text>
</comment>
<evidence type="ECO:0000313" key="2">
    <source>
        <dbReference type="Proteomes" id="UP000244128"/>
    </source>
</evidence>
<dbReference type="RefSeq" id="WP_107803018.1">
    <property type="nucleotide sequence ID" value="NZ_QAOI01000008.1"/>
</dbReference>
<protein>
    <submittedName>
        <fullName evidence="1">Uncharacterized protein DUF3579</fullName>
    </submittedName>
</protein>
<organism evidence="1 2">
    <name type="scientific">Nitrosomonas oligotropha</name>
    <dbReference type="NCBI Taxonomy" id="42354"/>
    <lineage>
        <taxon>Bacteria</taxon>
        <taxon>Pseudomonadati</taxon>
        <taxon>Pseudomonadota</taxon>
        <taxon>Betaproteobacteria</taxon>
        <taxon>Nitrosomonadales</taxon>
        <taxon>Nitrosomonadaceae</taxon>
        <taxon>Nitrosomonas</taxon>
    </lineage>
</organism>
<dbReference type="InterPro" id="IPR021969">
    <property type="entry name" value="DUF3579"/>
</dbReference>